<dbReference type="RefSeq" id="WP_306707901.1">
    <property type="nucleotide sequence ID" value="NZ_JAUJFI010000079.1"/>
</dbReference>
<protein>
    <submittedName>
        <fullName evidence="1">Nitrogen fixation protein NifQ</fullName>
    </submittedName>
</protein>
<evidence type="ECO:0000313" key="1">
    <source>
        <dbReference type="EMBL" id="MDQ2104267.1"/>
    </source>
</evidence>
<reference evidence="1 2" key="1">
    <citation type="submission" date="2023-06" db="EMBL/GenBank/DDBJ databases">
        <title>Azospirillum isscasensis sp.nov, a bacterium isolated from rhizosphere soil of rice.</title>
        <authorList>
            <person name="Wang H."/>
        </authorList>
    </citation>
    <scope>NUCLEOTIDE SEQUENCE [LARGE SCALE GENOMIC DNA]</scope>
    <source>
        <strain evidence="1 2">C340-1</strain>
    </source>
</reference>
<dbReference type="Pfam" id="PF04891">
    <property type="entry name" value="NifQ"/>
    <property type="match status" value="1"/>
</dbReference>
<evidence type="ECO:0000313" key="2">
    <source>
        <dbReference type="Proteomes" id="UP001227317"/>
    </source>
</evidence>
<proteinExistence type="predicted"/>
<dbReference type="InterPro" id="IPR006975">
    <property type="entry name" value="NifQ"/>
</dbReference>
<comment type="caution">
    <text evidence="1">The sequence shown here is derived from an EMBL/GenBank/DDBJ whole genome shotgun (WGS) entry which is preliminary data.</text>
</comment>
<organism evidence="1 2">
    <name type="scientific">Azospirillum isscasi</name>
    <dbReference type="NCBI Taxonomy" id="3053926"/>
    <lineage>
        <taxon>Bacteria</taxon>
        <taxon>Pseudomonadati</taxon>
        <taxon>Pseudomonadota</taxon>
        <taxon>Alphaproteobacteria</taxon>
        <taxon>Rhodospirillales</taxon>
        <taxon>Azospirillaceae</taxon>
        <taxon>Azospirillum</taxon>
    </lineage>
</organism>
<sequence length="214" mass="23354">MIADVADPALAFSTHPPPDALDRTADGPALDRLLFARILGLAAQHPGVSITASLGLTRGALAELIRRHAAGFAYLLPTLPANLPDDNGEDAIEEEDLRAFLLDHRAAGTAEEEWLAAIVARRTLGPNHLWQDMGFANRRELNAMFRRHFPSLVALNSGDMKWKKFFYRQLCEREGLMLCKSPNCEVCDDFAACFSAEDGDPLSALARVARGEGA</sequence>
<accession>A0ABU0WJI7</accession>
<dbReference type="EMBL" id="JAUJFI010000079">
    <property type="protein sequence ID" value="MDQ2104267.1"/>
    <property type="molecule type" value="Genomic_DNA"/>
</dbReference>
<gene>
    <name evidence="1" type="ORF">QSG27_16320</name>
</gene>
<dbReference type="Proteomes" id="UP001227317">
    <property type="component" value="Unassembled WGS sequence"/>
</dbReference>
<name>A0ABU0WJI7_9PROT</name>
<keyword evidence="2" id="KW-1185">Reference proteome</keyword>